<keyword evidence="2" id="KW-1185">Reference proteome</keyword>
<dbReference type="PaxDb" id="4113-PGSC0003DMT400083502"/>
<dbReference type="Gramene" id="PGSC0003DMT400083502">
    <property type="protein sequence ID" value="PGSC0003DMT400083502"/>
    <property type="gene ID" value="PGSC0003DMG400033357"/>
</dbReference>
<dbReference type="Proteomes" id="UP000011115">
    <property type="component" value="Unassembled WGS sequence"/>
</dbReference>
<evidence type="ECO:0000313" key="1">
    <source>
        <dbReference type="EnsemblPlants" id="PGSC0003DMT400083502"/>
    </source>
</evidence>
<dbReference type="EnsemblPlants" id="PGSC0003DMT400083502">
    <property type="protein sequence ID" value="PGSC0003DMT400083502"/>
    <property type="gene ID" value="PGSC0003DMG400033357"/>
</dbReference>
<sequence length="96" mass="10881">MTTAFCLLHQHVNTLKKSEVSTIATLTKPLQQLPHPFSATAAHPAPRPNFLGFWMKSHTKPNCSLVKDFEFRNQLGIPFVPRPFSEFSTRFLPNST</sequence>
<reference evidence="1" key="2">
    <citation type="submission" date="2015-06" db="UniProtKB">
        <authorList>
            <consortium name="EnsemblPlants"/>
        </authorList>
    </citation>
    <scope>IDENTIFICATION</scope>
    <source>
        <strain evidence="1">DM1-3 516 R44</strain>
    </source>
</reference>
<dbReference type="AlphaFoldDB" id="M1D6Z6"/>
<dbReference type="HOGENOM" id="CLU_2363717_0_0_1"/>
<name>M1D6Z6_SOLTU</name>
<accession>M1D6Z6</accession>
<proteinExistence type="predicted"/>
<organism evidence="1 2">
    <name type="scientific">Solanum tuberosum</name>
    <name type="common">Potato</name>
    <dbReference type="NCBI Taxonomy" id="4113"/>
    <lineage>
        <taxon>Eukaryota</taxon>
        <taxon>Viridiplantae</taxon>
        <taxon>Streptophyta</taxon>
        <taxon>Embryophyta</taxon>
        <taxon>Tracheophyta</taxon>
        <taxon>Spermatophyta</taxon>
        <taxon>Magnoliopsida</taxon>
        <taxon>eudicotyledons</taxon>
        <taxon>Gunneridae</taxon>
        <taxon>Pentapetalae</taxon>
        <taxon>asterids</taxon>
        <taxon>lamiids</taxon>
        <taxon>Solanales</taxon>
        <taxon>Solanaceae</taxon>
        <taxon>Solanoideae</taxon>
        <taxon>Solaneae</taxon>
        <taxon>Solanum</taxon>
    </lineage>
</organism>
<evidence type="ECO:0000313" key="2">
    <source>
        <dbReference type="Proteomes" id="UP000011115"/>
    </source>
</evidence>
<dbReference type="InParanoid" id="M1D6Z6"/>
<reference evidence="2" key="1">
    <citation type="journal article" date="2011" name="Nature">
        <title>Genome sequence and analysis of the tuber crop potato.</title>
        <authorList>
            <consortium name="The Potato Genome Sequencing Consortium"/>
        </authorList>
    </citation>
    <scope>NUCLEOTIDE SEQUENCE [LARGE SCALE GENOMIC DNA]</scope>
    <source>
        <strain evidence="2">cv. DM1-3 516 R44</strain>
    </source>
</reference>
<protein>
    <submittedName>
        <fullName evidence="1">Uncharacterized protein</fullName>
    </submittedName>
</protein>